<reference evidence="2 3" key="1">
    <citation type="submission" date="2018-08" db="EMBL/GenBank/DDBJ databases">
        <title>A genome reference for cultivated species of the human gut microbiota.</title>
        <authorList>
            <person name="Zou Y."/>
            <person name="Xue W."/>
            <person name="Luo G."/>
        </authorList>
    </citation>
    <scope>NUCLEOTIDE SEQUENCE [LARGE SCALE GENOMIC DNA]</scope>
    <source>
        <strain evidence="2 3">OM08-13BH</strain>
    </source>
</reference>
<dbReference type="Proteomes" id="UP000261003">
    <property type="component" value="Unassembled WGS sequence"/>
</dbReference>
<evidence type="ECO:0000313" key="3">
    <source>
        <dbReference type="Proteomes" id="UP000261003"/>
    </source>
</evidence>
<name>A0A3E4X1L1_PHOVU</name>
<evidence type="ECO:0000313" key="1">
    <source>
        <dbReference type="EMBL" id="MCG4691268.1"/>
    </source>
</evidence>
<organism evidence="2 3">
    <name type="scientific">Phocaeicola vulgatus</name>
    <name type="common">Bacteroides vulgatus</name>
    <dbReference type="NCBI Taxonomy" id="821"/>
    <lineage>
        <taxon>Bacteria</taxon>
        <taxon>Pseudomonadati</taxon>
        <taxon>Bacteroidota</taxon>
        <taxon>Bacteroidia</taxon>
        <taxon>Bacteroidales</taxon>
        <taxon>Bacteroidaceae</taxon>
        <taxon>Phocaeicola</taxon>
    </lineage>
</organism>
<evidence type="ECO:0000313" key="2">
    <source>
        <dbReference type="EMBL" id="RGM48439.1"/>
    </source>
</evidence>
<dbReference type="AlphaFoldDB" id="A0A3E4X1L1"/>
<accession>A0A3E4X1L1</accession>
<reference evidence="1" key="2">
    <citation type="submission" date="2022-01" db="EMBL/GenBank/DDBJ databases">
        <title>Collection of gut derived symbiotic bacterial strains cultured from healthy donors.</title>
        <authorList>
            <person name="Lin H."/>
            <person name="Kohout C."/>
            <person name="Waligurski E."/>
            <person name="Pamer E.G."/>
        </authorList>
    </citation>
    <scope>NUCLEOTIDE SEQUENCE</scope>
    <source>
        <strain evidence="1">DFI.6.72</strain>
    </source>
</reference>
<dbReference type="Proteomes" id="UP001200843">
    <property type="component" value="Unassembled WGS sequence"/>
</dbReference>
<sequence length="88" mass="10276">MEKEDKRRVIHVEMKATGKHRYFASPAAIYDVFSSQELGIARQSLLNYWQKTEEPYENAICVIRKGELERKTKNKKGDINETNYINPG</sequence>
<gene>
    <name evidence="2" type="ORF">DXC16_00630</name>
    <name evidence="1" type="ORF">L0N01_22090</name>
</gene>
<dbReference type="EMBL" id="QSTG01000001">
    <property type="protein sequence ID" value="RGM48439.1"/>
    <property type="molecule type" value="Genomic_DNA"/>
</dbReference>
<dbReference type="RefSeq" id="WP_005853164.1">
    <property type="nucleotide sequence ID" value="NZ_DAWEQP010000025.1"/>
</dbReference>
<dbReference type="EMBL" id="JAKNGO010000139">
    <property type="protein sequence ID" value="MCG4691268.1"/>
    <property type="molecule type" value="Genomic_DNA"/>
</dbReference>
<comment type="caution">
    <text evidence="2">The sequence shown here is derived from an EMBL/GenBank/DDBJ whole genome shotgun (WGS) entry which is preliminary data.</text>
</comment>
<proteinExistence type="predicted"/>
<protein>
    <submittedName>
        <fullName evidence="2">Uncharacterized protein</fullName>
    </submittedName>
</protein>